<feature type="domain" description="Prepilin type IV endopeptidase peptidase" evidence="3">
    <location>
        <begin position="10"/>
        <end position="111"/>
    </location>
</feature>
<feature type="transmembrane region" description="Helical" evidence="2">
    <location>
        <begin position="123"/>
        <end position="144"/>
    </location>
</feature>
<reference evidence="4" key="1">
    <citation type="journal article" date="2021" name="PeerJ">
        <title>Extensive microbial diversity within the chicken gut microbiome revealed by metagenomics and culture.</title>
        <authorList>
            <person name="Gilroy R."/>
            <person name="Ravi A."/>
            <person name="Getino M."/>
            <person name="Pursley I."/>
            <person name="Horton D.L."/>
            <person name="Alikhan N.F."/>
            <person name="Baker D."/>
            <person name="Gharbi K."/>
            <person name="Hall N."/>
            <person name="Watson M."/>
            <person name="Adriaenssens E.M."/>
            <person name="Foster-Nyarko E."/>
            <person name="Jarju S."/>
            <person name="Secka A."/>
            <person name="Antonio M."/>
            <person name="Oren A."/>
            <person name="Chaudhuri R.R."/>
            <person name="La Ragione R."/>
            <person name="Hildebrand F."/>
            <person name="Pallen M.J."/>
        </authorList>
    </citation>
    <scope>NUCLEOTIDE SEQUENCE</scope>
    <source>
        <strain evidence="4">USAMLcec3-2134</strain>
    </source>
</reference>
<dbReference type="AlphaFoldDB" id="A0A9D2MQS3"/>
<proteinExistence type="inferred from homology"/>
<evidence type="ECO:0000313" key="4">
    <source>
        <dbReference type="EMBL" id="HJB90301.1"/>
    </source>
</evidence>
<feature type="transmembrane region" description="Helical" evidence="2">
    <location>
        <begin position="26"/>
        <end position="45"/>
    </location>
</feature>
<protein>
    <submittedName>
        <fullName evidence="4">A24 family peptidase</fullName>
    </submittedName>
</protein>
<reference evidence="4" key="2">
    <citation type="submission" date="2021-04" db="EMBL/GenBank/DDBJ databases">
        <authorList>
            <person name="Gilroy R."/>
        </authorList>
    </citation>
    <scope>NUCLEOTIDE SEQUENCE</scope>
    <source>
        <strain evidence="4">USAMLcec3-2134</strain>
    </source>
</reference>
<dbReference type="PANTHER" id="PTHR30487:SF0">
    <property type="entry name" value="PREPILIN LEADER PEPTIDASE_N-METHYLTRANSFERASE-RELATED"/>
    <property type="match status" value="1"/>
</dbReference>
<evidence type="ECO:0000313" key="5">
    <source>
        <dbReference type="Proteomes" id="UP000886883"/>
    </source>
</evidence>
<dbReference type="GO" id="GO:0006465">
    <property type="term" value="P:signal peptide processing"/>
    <property type="evidence" value="ECO:0007669"/>
    <property type="project" value="TreeGrafter"/>
</dbReference>
<keyword evidence="2" id="KW-1133">Transmembrane helix</keyword>
<dbReference type="InterPro" id="IPR050882">
    <property type="entry name" value="Prepilin_peptidase/N-MTase"/>
</dbReference>
<dbReference type="PANTHER" id="PTHR30487">
    <property type="entry name" value="TYPE 4 PREPILIN-LIKE PROTEINS LEADER PEPTIDE-PROCESSING ENZYME"/>
    <property type="match status" value="1"/>
</dbReference>
<keyword evidence="2" id="KW-0472">Membrane</keyword>
<evidence type="ECO:0000256" key="2">
    <source>
        <dbReference type="SAM" id="Phobius"/>
    </source>
</evidence>
<name>A0A9D2MQS3_9FIRM</name>
<comment type="similarity">
    <text evidence="1">Belongs to the peptidase A24 family.</text>
</comment>
<evidence type="ECO:0000256" key="1">
    <source>
        <dbReference type="ARBA" id="ARBA00005801"/>
    </source>
</evidence>
<dbReference type="Proteomes" id="UP000886883">
    <property type="component" value="Unassembled WGS sequence"/>
</dbReference>
<gene>
    <name evidence="4" type="ORF">H9763_02410</name>
</gene>
<keyword evidence="2" id="KW-0812">Transmembrane</keyword>
<evidence type="ECO:0000259" key="3">
    <source>
        <dbReference type="Pfam" id="PF01478"/>
    </source>
</evidence>
<dbReference type="GO" id="GO:0005886">
    <property type="term" value="C:plasma membrane"/>
    <property type="evidence" value="ECO:0007669"/>
    <property type="project" value="TreeGrafter"/>
</dbReference>
<dbReference type="GO" id="GO:0004190">
    <property type="term" value="F:aspartic-type endopeptidase activity"/>
    <property type="evidence" value="ECO:0007669"/>
    <property type="project" value="InterPro"/>
</dbReference>
<dbReference type="Gene3D" id="1.20.120.1220">
    <property type="match status" value="1"/>
</dbReference>
<accession>A0A9D2MQS3</accession>
<comment type="caution">
    <text evidence="4">The sequence shown here is derived from an EMBL/GenBank/DDBJ whole genome shotgun (WGS) entry which is preliminary data.</text>
</comment>
<sequence>MRIFLWICWLGLLALAAETDRRTRTIPDGLIACLFAVGIVSAAWMPETGPAERLLGAVAVSAPMFFLDLIRPGAFGGGDVKLMAAGGVMLGAQGIWLAFCLALLPGGIYSLFLLISGRGRKSVFAFGPFLCAGMAAAWALNGFFP</sequence>
<feature type="transmembrane region" description="Helical" evidence="2">
    <location>
        <begin position="94"/>
        <end position="116"/>
    </location>
</feature>
<dbReference type="Pfam" id="PF01478">
    <property type="entry name" value="Peptidase_A24"/>
    <property type="match status" value="1"/>
</dbReference>
<dbReference type="EMBL" id="DWXE01000007">
    <property type="protein sequence ID" value="HJB90301.1"/>
    <property type="molecule type" value="Genomic_DNA"/>
</dbReference>
<organism evidence="4 5">
    <name type="scientific">Candidatus Eisenbergiella merdigallinarum</name>
    <dbReference type="NCBI Taxonomy" id="2838552"/>
    <lineage>
        <taxon>Bacteria</taxon>
        <taxon>Bacillati</taxon>
        <taxon>Bacillota</taxon>
        <taxon>Clostridia</taxon>
        <taxon>Lachnospirales</taxon>
        <taxon>Lachnospiraceae</taxon>
        <taxon>Eisenbergiella</taxon>
    </lineage>
</organism>
<dbReference type="InterPro" id="IPR000045">
    <property type="entry name" value="Prepilin_IV_endopep_pep"/>
</dbReference>